<dbReference type="STRING" id="1513271.XM47_09705"/>
<evidence type="ECO:0000313" key="4">
    <source>
        <dbReference type="EMBL" id="KMT65299.1"/>
    </source>
</evidence>
<feature type="domain" description="Flavodoxin-like" evidence="3">
    <location>
        <begin position="4"/>
        <end position="146"/>
    </location>
</feature>
<dbReference type="Proteomes" id="UP000037600">
    <property type="component" value="Unassembled WGS sequence"/>
</dbReference>
<evidence type="ECO:0000256" key="1">
    <source>
        <dbReference type="ARBA" id="ARBA00022630"/>
    </source>
</evidence>
<dbReference type="Gene3D" id="3.40.50.360">
    <property type="match status" value="1"/>
</dbReference>
<keyword evidence="5" id="KW-1185">Reference proteome</keyword>
<dbReference type="NCBIfam" id="NF005989">
    <property type="entry name" value="PRK08105.1"/>
    <property type="match status" value="1"/>
</dbReference>
<dbReference type="GO" id="GO:0050660">
    <property type="term" value="F:flavin adenine dinucleotide binding"/>
    <property type="evidence" value="ECO:0007669"/>
    <property type="project" value="TreeGrafter"/>
</dbReference>
<comment type="caution">
    <text evidence="4">The sequence shown here is derived from an EMBL/GenBank/DDBJ whole genome shotgun (WGS) entry which is preliminary data.</text>
</comment>
<protein>
    <recommendedName>
        <fullName evidence="3">Flavodoxin-like domain-containing protein</fullName>
    </recommendedName>
</protein>
<dbReference type="Pfam" id="PF00258">
    <property type="entry name" value="Flavodoxin_1"/>
    <property type="match status" value="1"/>
</dbReference>
<name>A0A0J8GVG0_9ALTE</name>
<gene>
    <name evidence="4" type="ORF">XM47_09705</name>
</gene>
<dbReference type="PROSITE" id="PS50902">
    <property type="entry name" value="FLAVODOXIN_LIKE"/>
    <property type="match status" value="1"/>
</dbReference>
<dbReference type="OrthoDB" id="359268at2"/>
<reference evidence="4 5" key="1">
    <citation type="submission" date="2015-04" db="EMBL/GenBank/DDBJ databases">
        <title>Draft Genome Sequence of the Novel Agar-Digesting Marine Bacterium Q1.</title>
        <authorList>
            <person name="Li Y."/>
            <person name="Li D."/>
            <person name="Chen G."/>
            <person name="Du Z."/>
        </authorList>
    </citation>
    <scope>NUCLEOTIDE SEQUENCE [LARGE SCALE GENOMIC DNA]</scope>
    <source>
        <strain evidence="4 5">Q1</strain>
    </source>
</reference>
<dbReference type="AlphaFoldDB" id="A0A0J8GVG0"/>
<keyword evidence="2" id="KW-0288">FMN</keyword>
<dbReference type="RefSeq" id="WP_048692079.1">
    <property type="nucleotide sequence ID" value="NZ_KQ130489.1"/>
</dbReference>
<dbReference type="GO" id="GO:0010181">
    <property type="term" value="F:FMN binding"/>
    <property type="evidence" value="ECO:0007669"/>
    <property type="project" value="InterPro"/>
</dbReference>
<proteinExistence type="predicted"/>
<accession>A0A0J8GVG0</accession>
<dbReference type="SUPFAM" id="SSF52218">
    <property type="entry name" value="Flavoproteins"/>
    <property type="match status" value="1"/>
</dbReference>
<dbReference type="EMBL" id="LAZL01000012">
    <property type="protein sequence ID" value="KMT65299.1"/>
    <property type="molecule type" value="Genomic_DNA"/>
</dbReference>
<dbReference type="InterPro" id="IPR029039">
    <property type="entry name" value="Flavoprotein-like_sf"/>
</dbReference>
<organism evidence="4 5">
    <name type="scientific">Catenovulum maritimum</name>
    <dbReference type="NCBI Taxonomy" id="1513271"/>
    <lineage>
        <taxon>Bacteria</taxon>
        <taxon>Pseudomonadati</taxon>
        <taxon>Pseudomonadota</taxon>
        <taxon>Gammaproteobacteria</taxon>
        <taxon>Alteromonadales</taxon>
        <taxon>Alteromonadaceae</taxon>
        <taxon>Catenovulum</taxon>
    </lineage>
</organism>
<keyword evidence="1" id="KW-0285">Flavoprotein</keyword>
<evidence type="ECO:0000256" key="2">
    <source>
        <dbReference type="ARBA" id="ARBA00022643"/>
    </source>
</evidence>
<dbReference type="PANTHER" id="PTHR19384">
    <property type="entry name" value="NITRIC OXIDE SYNTHASE-RELATED"/>
    <property type="match status" value="1"/>
</dbReference>
<evidence type="ECO:0000259" key="3">
    <source>
        <dbReference type="PROSITE" id="PS50902"/>
    </source>
</evidence>
<dbReference type="GO" id="GO:0016491">
    <property type="term" value="F:oxidoreductase activity"/>
    <property type="evidence" value="ECO:0007669"/>
    <property type="project" value="TreeGrafter"/>
</dbReference>
<dbReference type="GO" id="GO:0005829">
    <property type="term" value="C:cytosol"/>
    <property type="evidence" value="ECO:0007669"/>
    <property type="project" value="TreeGrafter"/>
</dbReference>
<sequence length="153" mass="16718">MSRIALLVGSVYGGAEDVADNAKTLLTKAGHEANIFTDTSLDEVLKSDSDIWIVITSTTGQGDIPDNIAEVFCELKDSTPNLKGKFYAVICMGDSSYFNTFCEAGKQFDEIMFDTMAKRIVNRLEIDACETADPFEVAEPWLVSLSEKIAETA</sequence>
<dbReference type="InterPro" id="IPR008254">
    <property type="entry name" value="Flavodoxin/NO_synth"/>
</dbReference>
<evidence type="ECO:0000313" key="5">
    <source>
        <dbReference type="Proteomes" id="UP000037600"/>
    </source>
</evidence>
<dbReference type="PATRIC" id="fig|1513271.3.peg.1973"/>